<sequence>MIARYSYKKKILKIYLNAELNGLLLFDEFQFIQGVSLYSYCQSGYRI</sequence>
<organism evidence="1 2">
    <name type="scientific">Bacteroides cellulosilyticus CL02T12C19</name>
    <dbReference type="NCBI Taxonomy" id="997874"/>
    <lineage>
        <taxon>Bacteria</taxon>
        <taxon>Pseudomonadati</taxon>
        <taxon>Bacteroidota</taxon>
        <taxon>Bacteroidia</taxon>
        <taxon>Bacteroidales</taxon>
        <taxon>Bacteroidaceae</taxon>
        <taxon>Bacteroides</taxon>
    </lineage>
</organism>
<proteinExistence type="predicted"/>
<evidence type="ECO:0000313" key="2">
    <source>
        <dbReference type="Proteomes" id="UP000003741"/>
    </source>
</evidence>
<name>I8VZ30_9BACE</name>
<evidence type="ECO:0000313" key="1">
    <source>
        <dbReference type="EMBL" id="EIY31670.1"/>
    </source>
</evidence>
<dbReference type="HOGENOM" id="CLU_3164487_0_0_10"/>
<dbReference type="AlphaFoldDB" id="I8VZ30"/>
<accession>I8VZ30</accession>
<keyword evidence="2" id="KW-1185">Reference proteome</keyword>
<reference evidence="1 2" key="1">
    <citation type="submission" date="2012-02" db="EMBL/GenBank/DDBJ databases">
        <title>The Genome Sequence of Bacteroides cellulosilyticus CL02T12C19.</title>
        <authorList>
            <consortium name="The Broad Institute Genome Sequencing Platform"/>
            <person name="Earl A."/>
            <person name="Ward D."/>
            <person name="Feldgarden M."/>
            <person name="Gevers D."/>
            <person name="Zitomersky N.L."/>
            <person name="Coyne M.J."/>
            <person name="Comstock L.E."/>
            <person name="Young S.K."/>
            <person name="Zeng Q."/>
            <person name="Gargeya S."/>
            <person name="Fitzgerald M."/>
            <person name="Haas B."/>
            <person name="Abouelleil A."/>
            <person name="Alvarado L."/>
            <person name="Arachchi H.M."/>
            <person name="Berlin A."/>
            <person name="Chapman S.B."/>
            <person name="Gearin G."/>
            <person name="Goldberg J."/>
            <person name="Griggs A."/>
            <person name="Gujja S."/>
            <person name="Hansen M."/>
            <person name="Heiman D."/>
            <person name="Howarth C."/>
            <person name="Larimer J."/>
            <person name="Lui A."/>
            <person name="MacDonald P.J.P."/>
            <person name="McCowen C."/>
            <person name="Montmayeur A."/>
            <person name="Murphy C."/>
            <person name="Neiman D."/>
            <person name="Pearson M."/>
            <person name="Priest M."/>
            <person name="Roberts A."/>
            <person name="Saif S."/>
            <person name="Shea T."/>
            <person name="Sisk P."/>
            <person name="Stolte C."/>
            <person name="Sykes S."/>
            <person name="Wortman J."/>
            <person name="Nusbaum C."/>
            <person name="Birren B."/>
        </authorList>
    </citation>
    <scope>NUCLEOTIDE SEQUENCE [LARGE SCALE GENOMIC DNA]</scope>
    <source>
        <strain evidence="1 2">CL02T12C19</strain>
    </source>
</reference>
<protein>
    <submittedName>
        <fullName evidence="1">Uncharacterized protein</fullName>
    </submittedName>
</protein>
<comment type="caution">
    <text evidence="1">The sequence shown here is derived from an EMBL/GenBank/DDBJ whole genome shotgun (WGS) entry which is preliminary data.</text>
</comment>
<dbReference type="EMBL" id="AGXG01000055">
    <property type="protein sequence ID" value="EIY31670.1"/>
    <property type="molecule type" value="Genomic_DNA"/>
</dbReference>
<dbReference type="Proteomes" id="UP000003741">
    <property type="component" value="Unassembled WGS sequence"/>
</dbReference>
<gene>
    <name evidence="1" type="ORF">HMPREF1062_02513</name>
</gene>